<protein>
    <recommendedName>
        <fullName evidence="7">BZIP domain-containing protein</fullName>
    </recommendedName>
</protein>
<keyword evidence="4" id="KW-0804">Transcription</keyword>
<dbReference type="GO" id="GO:0000977">
    <property type="term" value="F:RNA polymerase II transcription regulatory region sequence-specific DNA binding"/>
    <property type="evidence" value="ECO:0007669"/>
    <property type="project" value="TreeGrafter"/>
</dbReference>
<sequence length="220" mass="24257">MAAAFTDHTQHQHSTHTAHEWPGGTFGLKSGDMSWMVLDGNSTHMDAPLSATDGGFTMDLGPEMYNTPLQPHDAIPFGTIIPSQISNTAPDDVASAIDSWLMSAPHTGSPDATASFASQSTPSDTTALPSSNKKKKTIREKNRMAATKYRDKTKCEITELVKTEQWLSEKNSALKAHVKYLCDEILALKTEILRHGTCESQLIQDYIMERASWFYVSHVD</sequence>
<name>A0A9P9BHW4_9PEZI</name>
<dbReference type="SUPFAM" id="SSF57959">
    <property type="entry name" value="Leucine zipper domain"/>
    <property type="match status" value="1"/>
</dbReference>
<evidence type="ECO:0000256" key="6">
    <source>
        <dbReference type="SAM" id="MobiDB-lite"/>
    </source>
</evidence>
<evidence type="ECO:0000256" key="1">
    <source>
        <dbReference type="ARBA" id="ARBA00004123"/>
    </source>
</evidence>
<evidence type="ECO:0000256" key="2">
    <source>
        <dbReference type="ARBA" id="ARBA00023015"/>
    </source>
</evidence>
<dbReference type="CDD" id="cd14687">
    <property type="entry name" value="bZIP_ATF2"/>
    <property type="match status" value="1"/>
</dbReference>
<dbReference type="OrthoDB" id="295274at2759"/>
<dbReference type="GO" id="GO:0001228">
    <property type="term" value="F:DNA-binding transcription activator activity, RNA polymerase II-specific"/>
    <property type="evidence" value="ECO:0007669"/>
    <property type="project" value="TreeGrafter"/>
</dbReference>
<dbReference type="GeneID" id="70189460"/>
<dbReference type="PROSITE" id="PS50217">
    <property type="entry name" value="BZIP"/>
    <property type="match status" value="1"/>
</dbReference>
<dbReference type="InterPro" id="IPR046347">
    <property type="entry name" value="bZIP_sf"/>
</dbReference>
<feature type="region of interest" description="Disordered" evidence="6">
    <location>
        <begin position="108"/>
        <end position="136"/>
    </location>
</feature>
<reference evidence="8" key="1">
    <citation type="journal article" date="2021" name="Nat. Commun.">
        <title>Genetic determinants of endophytism in the Arabidopsis root mycobiome.</title>
        <authorList>
            <person name="Mesny F."/>
            <person name="Miyauchi S."/>
            <person name="Thiergart T."/>
            <person name="Pickel B."/>
            <person name="Atanasova L."/>
            <person name="Karlsson M."/>
            <person name="Huettel B."/>
            <person name="Barry K.W."/>
            <person name="Haridas S."/>
            <person name="Chen C."/>
            <person name="Bauer D."/>
            <person name="Andreopoulos W."/>
            <person name="Pangilinan J."/>
            <person name="LaButti K."/>
            <person name="Riley R."/>
            <person name="Lipzen A."/>
            <person name="Clum A."/>
            <person name="Drula E."/>
            <person name="Henrissat B."/>
            <person name="Kohler A."/>
            <person name="Grigoriev I.V."/>
            <person name="Martin F.M."/>
            <person name="Hacquard S."/>
        </authorList>
    </citation>
    <scope>NUCLEOTIDE SEQUENCE</scope>
    <source>
        <strain evidence="8">MPI-CAGE-CH-0230</strain>
    </source>
</reference>
<evidence type="ECO:0000313" key="8">
    <source>
        <dbReference type="EMBL" id="KAH7009282.1"/>
    </source>
</evidence>
<feature type="domain" description="BZIP" evidence="7">
    <location>
        <begin position="132"/>
        <end position="195"/>
    </location>
</feature>
<dbReference type="InterPro" id="IPR004827">
    <property type="entry name" value="bZIP"/>
</dbReference>
<accession>A0A9P9BHW4</accession>
<dbReference type="RefSeq" id="XP_046003943.1">
    <property type="nucleotide sequence ID" value="XM_046159914.1"/>
</dbReference>
<dbReference type="EMBL" id="JAGTJQ010000019">
    <property type="protein sequence ID" value="KAH7009282.1"/>
    <property type="molecule type" value="Genomic_DNA"/>
</dbReference>
<keyword evidence="5" id="KW-0539">Nucleus</keyword>
<dbReference type="SMART" id="SM00338">
    <property type="entry name" value="BRLZ"/>
    <property type="match status" value="1"/>
</dbReference>
<comment type="caution">
    <text evidence="8">The sequence shown here is derived from an EMBL/GenBank/DDBJ whole genome shotgun (WGS) entry which is preliminary data.</text>
</comment>
<proteinExistence type="predicted"/>
<dbReference type="AlphaFoldDB" id="A0A9P9BHW4"/>
<feature type="region of interest" description="Disordered" evidence="6">
    <location>
        <begin position="1"/>
        <end position="23"/>
    </location>
</feature>
<evidence type="ECO:0000256" key="4">
    <source>
        <dbReference type="ARBA" id="ARBA00023163"/>
    </source>
</evidence>
<evidence type="ECO:0000313" key="9">
    <source>
        <dbReference type="Proteomes" id="UP000756346"/>
    </source>
</evidence>
<dbReference type="Proteomes" id="UP000756346">
    <property type="component" value="Unassembled WGS sequence"/>
</dbReference>
<evidence type="ECO:0000256" key="3">
    <source>
        <dbReference type="ARBA" id="ARBA00023125"/>
    </source>
</evidence>
<keyword evidence="3" id="KW-0238">DNA-binding</keyword>
<keyword evidence="9" id="KW-1185">Reference proteome</keyword>
<keyword evidence="2" id="KW-0805">Transcription regulation</keyword>
<evidence type="ECO:0000256" key="5">
    <source>
        <dbReference type="ARBA" id="ARBA00023242"/>
    </source>
</evidence>
<gene>
    <name evidence="8" type="ORF">B0I36DRAFT_370473</name>
</gene>
<dbReference type="PROSITE" id="PS00036">
    <property type="entry name" value="BZIP_BASIC"/>
    <property type="match status" value="1"/>
</dbReference>
<dbReference type="Gene3D" id="1.20.5.170">
    <property type="match status" value="1"/>
</dbReference>
<dbReference type="PANTHER" id="PTHR13044:SF14">
    <property type="entry name" value="CRYPTOCEPHAL, ISOFORM A"/>
    <property type="match status" value="1"/>
</dbReference>
<comment type="subcellular location">
    <subcellularLocation>
        <location evidence="1">Nucleus</location>
    </subcellularLocation>
</comment>
<organism evidence="8 9">
    <name type="scientific">Microdochium trichocladiopsis</name>
    <dbReference type="NCBI Taxonomy" id="1682393"/>
    <lineage>
        <taxon>Eukaryota</taxon>
        <taxon>Fungi</taxon>
        <taxon>Dikarya</taxon>
        <taxon>Ascomycota</taxon>
        <taxon>Pezizomycotina</taxon>
        <taxon>Sordariomycetes</taxon>
        <taxon>Xylariomycetidae</taxon>
        <taxon>Xylariales</taxon>
        <taxon>Microdochiaceae</taxon>
        <taxon>Microdochium</taxon>
    </lineage>
</organism>
<feature type="compositionally biased region" description="Polar residues" evidence="6">
    <location>
        <begin position="110"/>
        <end position="131"/>
    </location>
</feature>
<dbReference type="Pfam" id="PF00170">
    <property type="entry name" value="bZIP_1"/>
    <property type="match status" value="1"/>
</dbReference>
<dbReference type="GO" id="GO:0005634">
    <property type="term" value="C:nucleus"/>
    <property type="evidence" value="ECO:0007669"/>
    <property type="project" value="UniProtKB-SubCell"/>
</dbReference>
<evidence type="ECO:0000259" key="7">
    <source>
        <dbReference type="PROSITE" id="PS50217"/>
    </source>
</evidence>
<dbReference type="PANTHER" id="PTHR13044">
    <property type="entry name" value="ACTIVATING TRANSCRIPTION FACTOR ATF 4/5"/>
    <property type="match status" value="1"/>
</dbReference>